<protein>
    <recommendedName>
        <fullName evidence="2">Methyltransferase FkbM domain-containing protein</fullName>
    </recommendedName>
</protein>
<dbReference type="AlphaFoldDB" id="A0A2K3E2E2"/>
<feature type="domain" description="Methyltransferase FkbM" evidence="2">
    <location>
        <begin position="189"/>
        <end position="361"/>
    </location>
</feature>
<dbReference type="OMA" id="CEDSCAG"/>
<dbReference type="Gramene" id="PNW86959">
    <property type="protein sequence ID" value="PNW86959"/>
    <property type="gene ID" value="CHLRE_02g103000v5"/>
</dbReference>
<name>A0A2K3E2E2_CHLRE</name>
<dbReference type="GO" id="GO:0008171">
    <property type="term" value="F:O-methyltransferase activity"/>
    <property type="evidence" value="ECO:0000318"/>
    <property type="project" value="GO_Central"/>
</dbReference>
<dbReference type="InterPro" id="IPR052514">
    <property type="entry name" value="SAM-dependent_MTase"/>
</dbReference>
<dbReference type="EMBL" id="CM008963">
    <property type="protein sequence ID" value="PNW86959.1"/>
    <property type="molecule type" value="Genomic_DNA"/>
</dbReference>
<sequence>MKSRSALLLLGLGLLAGHACALRSLQQVSDAAAAQASQPQPQLLMPGLPVREICTNTCSKAKNGVCEEGRAGKVHVIAPYLMAYCDLGTDCDDCGPWKTTASKVPWEDPAVAGPVRFLQSKDVQIRVKAAAVPSAINFTFAYTDPKADYDVSYHMDVSGGVEAGITAISYKILSGRCKKADGSPALFVDVGANFGWFAILAARLGCKVIAYEPVPMFRAFFEYSVHLNDLTSLIDVRAVVVSHETGKSMKMVVPARGIWGTAGIDGLNIDRAIASSKDEIEVPSVRLEDEVKQDALLLKIDVEGWEWAVVKGAEQLLKNFYVENIVMEYSPGVPERHFRWDDMAATPAMLVDLIQKYGYRIGHIGDAGKHHSGGWDAPLPALREVALDNLKYDVNDIKLWREGKMACPSPLELTKYPMWVLCGGVPEGLNPRSLRAEIGHNTNVWAAKGTALSGGDLLKLEGLSGILDPKDPVNKYFQTNKDNFGMGSRPCYHLDPVVQVKHRCKCNKQEACGEEEAAVIKAAEEGKIANNYVLP</sequence>
<dbReference type="PANTHER" id="PTHR34203:SF13">
    <property type="entry name" value="EXPRESSED PROTEIN"/>
    <property type="match status" value="1"/>
</dbReference>
<accession>A0A2K3E2E2</accession>
<dbReference type="PaxDb" id="3055-EDP07484"/>
<evidence type="ECO:0000313" key="4">
    <source>
        <dbReference type="Proteomes" id="UP000006906"/>
    </source>
</evidence>
<keyword evidence="1" id="KW-0732">Signal</keyword>
<dbReference type="SUPFAM" id="SSF53335">
    <property type="entry name" value="S-adenosyl-L-methionine-dependent methyltransferases"/>
    <property type="match status" value="1"/>
</dbReference>
<organism evidence="3 4">
    <name type="scientific">Chlamydomonas reinhardtii</name>
    <name type="common">Chlamydomonas smithii</name>
    <dbReference type="NCBI Taxonomy" id="3055"/>
    <lineage>
        <taxon>Eukaryota</taxon>
        <taxon>Viridiplantae</taxon>
        <taxon>Chlorophyta</taxon>
        <taxon>core chlorophytes</taxon>
        <taxon>Chlorophyceae</taxon>
        <taxon>CS clade</taxon>
        <taxon>Chlamydomonadales</taxon>
        <taxon>Chlamydomonadaceae</taxon>
        <taxon>Chlamydomonas</taxon>
    </lineage>
</organism>
<dbReference type="NCBIfam" id="TIGR01444">
    <property type="entry name" value="fkbM_fam"/>
    <property type="match status" value="1"/>
</dbReference>
<dbReference type="PANTHER" id="PTHR34203">
    <property type="entry name" value="METHYLTRANSFERASE, FKBM FAMILY PROTEIN"/>
    <property type="match status" value="1"/>
</dbReference>
<dbReference type="InParanoid" id="A0A2K3E2E2"/>
<feature type="chain" id="PRO_5014431527" description="Methyltransferase FkbM domain-containing protein" evidence="1">
    <location>
        <begin position="22"/>
        <end position="535"/>
    </location>
</feature>
<evidence type="ECO:0000313" key="3">
    <source>
        <dbReference type="EMBL" id="PNW86959.1"/>
    </source>
</evidence>
<evidence type="ECO:0000256" key="1">
    <source>
        <dbReference type="SAM" id="SignalP"/>
    </source>
</evidence>
<dbReference type="Proteomes" id="UP000006906">
    <property type="component" value="Chromosome 2"/>
</dbReference>
<keyword evidence="4" id="KW-1185">Reference proteome</keyword>
<dbReference type="GeneID" id="5725549"/>
<dbReference type="Gene3D" id="3.40.50.150">
    <property type="entry name" value="Vaccinia Virus protein VP39"/>
    <property type="match status" value="1"/>
</dbReference>
<evidence type="ECO:0000259" key="2">
    <source>
        <dbReference type="Pfam" id="PF05050"/>
    </source>
</evidence>
<feature type="signal peptide" evidence="1">
    <location>
        <begin position="1"/>
        <end position="21"/>
    </location>
</feature>
<dbReference type="RefSeq" id="XP_001699788.2">
    <property type="nucleotide sequence ID" value="XM_001699736.2"/>
</dbReference>
<reference evidence="3 4" key="1">
    <citation type="journal article" date="2007" name="Science">
        <title>The Chlamydomonas genome reveals the evolution of key animal and plant functions.</title>
        <authorList>
            <person name="Merchant S.S."/>
            <person name="Prochnik S.E."/>
            <person name="Vallon O."/>
            <person name="Harris E.H."/>
            <person name="Karpowicz S.J."/>
            <person name="Witman G.B."/>
            <person name="Terry A."/>
            <person name="Salamov A."/>
            <person name="Fritz-Laylin L.K."/>
            <person name="Marechal-Drouard L."/>
            <person name="Marshall W.F."/>
            <person name="Qu L.H."/>
            <person name="Nelson D.R."/>
            <person name="Sanderfoot A.A."/>
            <person name="Spalding M.H."/>
            <person name="Kapitonov V.V."/>
            <person name="Ren Q."/>
            <person name="Ferris P."/>
            <person name="Lindquist E."/>
            <person name="Shapiro H."/>
            <person name="Lucas S.M."/>
            <person name="Grimwood J."/>
            <person name="Schmutz J."/>
            <person name="Cardol P."/>
            <person name="Cerutti H."/>
            <person name="Chanfreau G."/>
            <person name="Chen C.L."/>
            <person name="Cognat V."/>
            <person name="Croft M.T."/>
            <person name="Dent R."/>
            <person name="Dutcher S."/>
            <person name="Fernandez E."/>
            <person name="Fukuzawa H."/>
            <person name="Gonzalez-Ballester D."/>
            <person name="Gonzalez-Halphen D."/>
            <person name="Hallmann A."/>
            <person name="Hanikenne M."/>
            <person name="Hippler M."/>
            <person name="Inwood W."/>
            <person name="Jabbari K."/>
            <person name="Kalanon M."/>
            <person name="Kuras R."/>
            <person name="Lefebvre P.A."/>
            <person name="Lemaire S.D."/>
            <person name="Lobanov A.V."/>
            <person name="Lohr M."/>
            <person name="Manuell A."/>
            <person name="Meier I."/>
            <person name="Mets L."/>
            <person name="Mittag M."/>
            <person name="Mittelmeier T."/>
            <person name="Moroney J.V."/>
            <person name="Moseley J."/>
            <person name="Napoli C."/>
            <person name="Nedelcu A.M."/>
            <person name="Niyogi K."/>
            <person name="Novoselov S.V."/>
            <person name="Paulsen I.T."/>
            <person name="Pazour G."/>
            <person name="Purton S."/>
            <person name="Ral J.P."/>
            <person name="Riano-Pachon D.M."/>
            <person name="Riekhof W."/>
            <person name="Rymarquis L."/>
            <person name="Schroda M."/>
            <person name="Stern D."/>
            <person name="Umen J."/>
            <person name="Willows R."/>
            <person name="Wilson N."/>
            <person name="Zimmer S.L."/>
            <person name="Allmer J."/>
            <person name="Balk J."/>
            <person name="Bisova K."/>
            <person name="Chen C.J."/>
            <person name="Elias M."/>
            <person name="Gendler K."/>
            <person name="Hauser C."/>
            <person name="Lamb M.R."/>
            <person name="Ledford H."/>
            <person name="Long J.C."/>
            <person name="Minagawa J."/>
            <person name="Page M.D."/>
            <person name="Pan J."/>
            <person name="Pootakham W."/>
            <person name="Roje S."/>
            <person name="Rose A."/>
            <person name="Stahlberg E."/>
            <person name="Terauchi A.M."/>
            <person name="Yang P."/>
            <person name="Ball S."/>
            <person name="Bowler C."/>
            <person name="Dieckmann C.L."/>
            <person name="Gladyshev V.N."/>
            <person name="Green P."/>
            <person name="Jorgensen R."/>
            <person name="Mayfield S."/>
            <person name="Mueller-Roeber B."/>
            <person name="Rajamani S."/>
            <person name="Sayre R.T."/>
            <person name="Brokstein P."/>
            <person name="Dubchak I."/>
            <person name="Goodstein D."/>
            <person name="Hornick L."/>
            <person name="Huang Y.W."/>
            <person name="Jhaveri J."/>
            <person name="Luo Y."/>
            <person name="Martinez D."/>
            <person name="Ngau W.C."/>
            <person name="Otillar B."/>
            <person name="Poliakov A."/>
            <person name="Porter A."/>
            <person name="Szajkowski L."/>
            <person name="Werner G."/>
            <person name="Zhou K."/>
            <person name="Grigoriev I.V."/>
            <person name="Rokhsar D.S."/>
            <person name="Grossman A.R."/>
        </authorList>
    </citation>
    <scope>NUCLEOTIDE SEQUENCE [LARGE SCALE GENOMIC DNA]</scope>
    <source>
        <strain evidence="4">CC-503</strain>
    </source>
</reference>
<dbReference type="OrthoDB" id="411251at2759"/>
<dbReference type="InterPro" id="IPR006342">
    <property type="entry name" value="FkbM_mtfrase"/>
</dbReference>
<dbReference type="KEGG" id="cre:CHLRE_02g103000v5"/>
<gene>
    <name evidence="3" type="ORF">CHLRE_02g103000v5</name>
</gene>
<dbReference type="Pfam" id="PF05050">
    <property type="entry name" value="Methyltransf_21"/>
    <property type="match status" value="1"/>
</dbReference>
<proteinExistence type="predicted"/>
<dbReference type="InterPro" id="IPR029063">
    <property type="entry name" value="SAM-dependent_MTases_sf"/>
</dbReference>
<dbReference type="ExpressionAtlas" id="A0A2K3E2E2">
    <property type="expression patterns" value="baseline and differential"/>
</dbReference>